<dbReference type="RefSeq" id="XP_024503725.1">
    <property type="nucleotide sequence ID" value="XM_024649893.1"/>
</dbReference>
<dbReference type="EMBL" id="LN609528">
    <property type="protein sequence ID" value="CEF64524.1"/>
    <property type="molecule type" value="Genomic_DNA"/>
</dbReference>
<dbReference type="PANTHER" id="PTHR46375">
    <property type="entry name" value="KELCH REPEAT AND BTB DOMAIN-CONTAINING PROTEIN 13-RELATED"/>
    <property type="match status" value="1"/>
</dbReference>
<keyword evidence="1" id="KW-0880">Kelch repeat</keyword>
<sequence>MYNDMMPDIIVAADFLQCDIILEKCIERILLNNNINIIQDFQIFSILFSFQQNSPKLFYLLVKNYKKLKELPIEMMDERNFSTLLSSHFFNPPIDTITNLIDQWLSKNQCNINLLLYTTLPKTKYFSYYIINKNIIKKITISTKTLQFFTSQEYILNEFIPSSVIQYNENSIFVYNNQIENFITQGFIINEKNKVLKLPPHLAPRIHYSTLIYKDNIYTFGGIFNNIRSFSVESYNLITKKRKLLSSMPIAVMDASVVVLNDFIYVIGGVINEKVNVVQVYDIRNDKWKPVSPTNHPSSKSTTLAYDGKIIVIHDKSIESYNPLLGEWKIIKYNNKDIKNIFSDNDGIYACYCNNNNEYKIDLIYK</sequence>
<evidence type="ECO:0000313" key="2">
    <source>
        <dbReference type="EMBL" id="CEF64524.1"/>
    </source>
</evidence>
<dbReference type="PANTHER" id="PTHR46375:SF3">
    <property type="entry name" value="KELCH REPEAT AND BTB DOMAIN-CONTAINING PROTEIN 13"/>
    <property type="match status" value="1"/>
</dbReference>
<dbReference type="InterPro" id="IPR015915">
    <property type="entry name" value="Kelch-typ_b-propeller"/>
</dbReference>
<dbReference type="GeneID" id="36376889"/>
<evidence type="ECO:0000313" key="4">
    <source>
        <dbReference type="WBParaSite" id="SRAE_1000277800.1"/>
    </source>
</evidence>
<dbReference type="WBParaSite" id="SRAE_1000277800.1">
    <property type="protein sequence ID" value="SRAE_1000277800.1"/>
    <property type="gene ID" value="WBGene00259394"/>
</dbReference>
<dbReference type="SMART" id="SM00612">
    <property type="entry name" value="Kelch"/>
    <property type="match status" value="2"/>
</dbReference>
<evidence type="ECO:0000256" key="1">
    <source>
        <dbReference type="ARBA" id="ARBA00022441"/>
    </source>
</evidence>
<accession>A0A090MWZ1</accession>
<dbReference type="Proteomes" id="UP000035682">
    <property type="component" value="Unplaced"/>
</dbReference>
<reference evidence="2 3" key="1">
    <citation type="submission" date="2014-09" db="EMBL/GenBank/DDBJ databases">
        <authorList>
            <person name="Martin A.A."/>
        </authorList>
    </citation>
    <scope>NUCLEOTIDE SEQUENCE</scope>
    <source>
        <strain evidence="3">ED321</strain>
        <strain evidence="2">ED321 Heterogonic</strain>
    </source>
</reference>
<dbReference type="STRING" id="34506.A0A090MWZ1"/>
<dbReference type="AlphaFoldDB" id="A0A090MWZ1"/>
<dbReference type="OrthoDB" id="191037at2759"/>
<organism evidence="2">
    <name type="scientific">Strongyloides ratti</name>
    <name type="common">Parasitic roundworm</name>
    <dbReference type="NCBI Taxonomy" id="34506"/>
    <lineage>
        <taxon>Eukaryota</taxon>
        <taxon>Metazoa</taxon>
        <taxon>Ecdysozoa</taxon>
        <taxon>Nematoda</taxon>
        <taxon>Chromadorea</taxon>
        <taxon>Rhabditida</taxon>
        <taxon>Tylenchina</taxon>
        <taxon>Panagrolaimomorpha</taxon>
        <taxon>Strongyloidoidea</taxon>
        <taxon>Strongyloididae</taxon>
        <taxon>Strongyloides</taxon>
    </lineage>
</organism>
<dbReference type="SUPFAM" id="SSF117281">
    <property type="entry name" value="Kelch motif"/>
    <property type="match status" value="1"/>
</dbReference>
<reference evidence="4" key="2">
    <citation type="submission" date="2020-12" db="UniProtKB">
        <authorList>
            <consortium name="WormBaseParasite"/>
        </authorList>
    </citation>
    <scope>IDENTIFICATION</scope>
</reference>
<evidence type="ECO:0000313" key="5">
    <source>
        <dbReference type="WormBase" id="SRAE_1000277800"/>
    </source>
</evidence>
<dbReference type="InterPro" id="IPR006652">
    <property type="entry name" value="Kelch_1"/>
</dbReference>
<protein>
    <submittedName>
        <fullName evidence="2 4">Kelch repeat type 1 and Kelch-type beta propeller domain-containing protein</fullName>
    </submittedName>
</protein>
<dbReference type="Pfam" id="PF01344">
    <property type="entry name" value="Kelch_1"/>
    <property type="match status" value="2"/>
</dbReference>
<dbReference type="Gene3D" id="2.120.10.80">
    <property type="entry name" value="Kelch-type beta propeller"/>
    <property type="match status" value="1"/>
</dbReference>
<dbReference type="InterPro" id="IPR052392">
    <property type="entry name" value="Kelch-BTB_domain-containing"/>
</dbReference>
<proteinExistence type="predicted"/>
<dbReference type="WormBase" id="SRAE_1000277800">
    <property type="protein sequence ID" value="SRP00714"/>
    <property type="gene ID" value="WBGene00259394"/>
</dbReference>
<gene>
    <name evidence="2 4 5" type="ORF">SRAE_1000277800</name>
</gene>
<dbReference type="CTD" id="36376889"/>
<name>A0A090MWZ1_STRRB</name>
<keyword evidence="3" id="KW-1185">Reference proteome</keyword>
<evidence type="ECO:0000313" key="3">
    <source>
        <dbReference type="Proteomes" id="UP000035682"/>
    </source>
</evidence>